<dbReference type="InterPro" id="IPR041489">
    <property type="entry name" value="PDZ_6"/>
</dbReference>
<evidence type="ECO:0000313" key="9">
    <source>
        <dbReference type="Proteomes" id="UP001229955"/>
    </source>
</evidence>
<dbReference type="CDD" id="cd06782">
    <property type="entry name" value="cpPDZ_CPP-like"/>
    <property type="match status" value="1"/>
</dbReference>
<organism evidence="8 9">
    <name type="scientific">Pseudogemmatithrix spongiicola</name>
    <dbReference type="NCBI Taxonomy" id="3062599"/>
    <lineage>
        <taxon>Bacteria</taxon>
        <taxon>Pseudomonadati</taxon>
        <taxon>Gemmatimonadota</taxon>
        <taxon>Gemmatimonadia</taxon>
        <taxon>Gemmatimonadales</taxon>
        <taxon>Gemmatimonadaceae</taxon>
        <taxon>Pseudogemmatithrix</taxon>
    </lineage>
</organism>
<dbReference type="Gene3D" id="2.30.42.10">
    <property type="match status" value="1"/>
</dbReference>
<feature type="domain" description="PDZ" evidence="6">
    <location>
        <begin position="89"/>
        <end position="155"/>
    </location>
</feature>
<comment type="similarity">
    <text evidence="1 5">Belongs to the peptidase S41A family.</text>
</comment>
<dbReference type="InterPro" id="IPR036034">
    <property type="entry name" value="PDZ_sf"/>
</dbReference>
<protein>
    <submittedName>
        <fullName evidence="8">S41 family peptidase</fullName>
    </submittedName>
</protein>
<dbReference type="EMBL" id="CP130612">
    <property type="protein sequence ID" value="WKW11751.1"/>
    <property type="molecule type" value="Genomic_DNA"/>
</dbReference>
<dbReference type="InterPro" id="IPR004447">
    <property type="entry name" value="Peptidase_S41A"/>
</dbReference>
<keyword evidence="2 5" id="KW-0645">Protease</keyword>
<dbReference type="InterPro" id="IPR005151">
    <property type="entry name" value="Tail-specific_protease"/>
</dbReference>
<dbReference type="SMART" id="SM00245">
    <property type="entry name" value="TSPc"/>
    <property type="match status" value="1"/>
</dbReference>
<name>A0AA49JZ78_9BACT</name>
<dbReference type="GO" id="GO:0030288">
    <property type="term" value="C:outer membrane-bounded periplasmic space"/>
    <property type="evidence" value="ECO:0007669"/>
    <property type="project" value="TreeGrafter"/>
</dbReference>
<dbReference type="GO" id="GO:0004175">
    <property type="term" value="F:endopeptidase activity"/>
    <property type="evidence" value="ECO:0007669"/>
    <property type="project" value="TreeGrafter"/>
</dbReference>
<dbReference type="InterPro" id="IPR055210">
    <property type="entry name" value="CtpA/B_N"/>
</dbReference>
<dbReference type="PROSITE" id="PS50106">
    <property type="entry name" value="PDZ"/>
    <property type="match status" value="1"/>
</dbReference>
<dbReference type="Pfam" id="PF17820">
    <property type="entry name" value="PDZ_6"/>
    <property type="match status" value="1"/>
</dbReference>
<keyword evidence="9" id="KW-1185">Reference proteome</keyword>
<proteinExistence type="inferred from homology"/>
<dbReference type="KEGG" id="pspc:Strain318_001014"/>
<dbReference type="CDD" id="cd07560">
    <property type="entry name" value="Peptidase_S41_CPP"/>
    <property type="match status" value="1"/>
</dbReference>
<dbReference type="Pfam" id="PF03572">
    <property type="entry name" value="Peptidase_S41"/>
    <property type="match status" value="1"/>
</dbReference>
<dbReference type="GO" id="GO:0007165">
    <property type="term" value="P:signal transduction"/>
    <property type="evidence" value="ECO:0007669"/>
    <property type="project" value="TreeGrafter"/>
</dbReference>
<gene>
    <name evidence="7" type="ORF">Strain138_001014</name>
    <name evidence="8" type="ORF">Strain318_001014</name>
</gene>
<evidence type="ECO:0000256" key="2">
    <source>
        <dbReference type="ARBA" id="ARBA00022670"/>
    </source>
</evidence>
<dbReference type="GO" id="GO:0008236">
    <property type="term" value="F:serine-type peptidase activity"/>
    <property type="evidence" value="ECO:0007669"/>
    <property type="project" value="UniProtKB-KW"/>
</dbReference>
<dbReference type="NCBIfam" id="TIGR00225">
    <property type="entry name" value="prc"/>
    <property type="match status" value="1"/>
</dbReference>
<sequence>MNRFRLLPPAALIAIALLSGAWLLGRALDRDERRSEEGARLLDSVMERVRTAYVEPVDDEQLWQNAIAGMLDELGDPNTAYITPDRLERLNLAASNAYRGVGLSVDVIDGWITVIQPRAGSPAERAGLQTGDRLVELDGKSMEGWTVNEARENLRGPLGSTVRLVVERGQGTRITVTLERADIRNRAVTRAVVLDGGVGYVAVTTFSDSTEAELISMVDSLRRVGATSLVLDLRGNPGGLLEQGVGVADLFLSADKQIVTTRGRAASATMTYVDSTAERWAGMPIAVVVNSLTASAAEIVAGALQDHDRALVLGHVSYGKGSAQTVYPLENGAAISLTEARWFTPLGRSIEVAPPDEERLADADTARPVFRTASGRRVYGGGGIVPDIVAGDSAVDPAERRLLAELGADVPRWREALGAVARSLVQERAVRDSLFTTSPAWRSRVLARMRAMGLNVSVTTFNEASAFVDRRLGDEIARQGWGAAYAQRRQVRGDAVVQRAASVLRKARAPQDVFVAE</sequence>
<evidence type="ECO:0000259" key="6">
    <source>
        <dbReference type="PROSITE" id="PS50106"/>
    </source>
</evidence>
<dbReference type="PANTHER" id="PTHR32060">
    <property type="entry name" value="TAIL-SPECIFIC PROTEASE"/>
    <property type="match status" value="1"/>
</dbReference>
<dbReference type="SUPFAM" id="SSF50156">
    <property type="entry name" value="PDZ domain-like"/>
    <property type="match status" value="1"/>
</dbReference>
<dbReference type="InterPro" id="IPR001478">
    <property type="entry name" value="PDZ"/>
</dbReference>
<evidence type="ECO:0000256" key="5">
    <source>
        <dbReference type="RuleBase" id="RU004404"/>
    </source>
</evidence>
<dbReference type="GO" id="GO:0006508">
    <property type="term" value="P:proteolysis"/>
    <property type="evidence" value="ECO:0007669"/>
    <property type="project" value="UniProtKB-KW"/>
</dbReference>
<evidence type="ECO:0000313" key="7">
    <source>
        <dbReference type="EMBL" id="WKW11751.1"/>
    </source>
</evidence>
<dbReference type="RefSeq" id="WP_367887442.1">
    <property type="nucleotide sequence ID" value="NZ_CP130612.1"/>
</dbReference>
<dbReference type="SUPFAM" id="SSF52096">
    <property type="entry name" value="ClpP/crotonase"/>
    <property type="match status" value="1"/>
</dbReference>
<dbReference type="Proteomes" id="UP001229955">
    <property type="component" value="Chromosome"/>
</dbReference>
<dbReference type="SMART" id="SM00228">
    <property type="entry name" value="PDZ"/>
    <property type="match status" value="1"/>
</dbReference>
<evidence type="ECO:0000256" key="4">
    <source>
        <dbReference type="ARBA" id="ARBA00022825"/>
    </source>
</evidence>
<keyword evidence="4 5" id="KW-0720">Serine protease</keyword>
<evidence type="ECO:0000256" key="3">
    <source>
        <dbReference type="ARBA" id="ARBA00022801"/>
    </source>
</evidence>
<dbReference type="Gene3D" id="3.30.750.44">
    <property type="match status" value="1"/>
</dbReference>
<dbReference type="Pfam" id="PF22694">
    <property type="entry name" value="CtpB_N-like"/>
    <property type="match status" value="1"/>
</dbReference>
<dbReference type="PANTHER" id="PTHR32060:SF30">
    <property type="entry name" value="CARBOXY-TERMINAL PROCESSING PROTEASE CTPA"/>
    <property type="match status" value="1"/>
</dbReference>
<reference evidence="8" key="1">
    <citation type="submission" date="2023-07" db="EMBL/GenBank/DDBJ databases">
        <authorList>
            <person name="Haufschild T."/>
            <person name="Kallscheuer N."/>
            <person name="Hammer J."/>
            <person name="Kohn T."/>
            <person name="Kabuu M."/>
            <person name="Jogler M."/>
            <person name="Wohfarth N."/>
            <person name="Heuer A."/>
            <person name="Rohde M."/>
            <person name="van Teeseling M.C.F."/>
            <person name="Jogler C."/>
        </authorList>
    </citation>
    <scope>NUCLEOTIDE SEQUENCE</scope>
    <source>
        <strain evidence="7">Strain 138</strain>
        <strain evidence="8">Strain 318</strain>
    </source>
</reference>
<accession>A0AA49JZ78</accession>
<dbReference type="InterPro" id="IPR029045">
    <property type="entry name" value="ClpP/crotonase-like_dom_sf"/>
</dbReference>
<keyword evidence="3 5" id="KW-0378">Hydrolase</keyword>
<dbReference type="AlphaFoldDB" id="A0AA49JZ78"/>
<dbReference type="Gene3D" id="3.90.226.10">
    <property type="entry name" value="2-enoyl-CoA Hydratase, Chain A, domain 1"/>
    <property type="match status" value="1"/>
</dbReference>
<accession>A0AA49JTQ1</accession>
<dbReference type="EMBL" id="CP130613">
    <property type="protein sequence ID" value="WKW14661.1"/>
    <property type="molecule type" value="Genomic_DNA"/>
</dbReference>
<evidence type="ECO:0000313" key="8">
    <source>
        <dbReference type="EMBL" id="WKW14661.1"/>
    </source>
</evidence>
<evidence type="ECO:0000256" key="1">
    <source>
        <dbReference type="ARBA" id="ARBA00009179"/>
    </source>
</evidence>